<reference evidence="1" key="1">
    <citation type="submission" date="2018-05" db="EMBL/GenBank/DDBJ databases">
        <authorList>
            <person name="Lanie J.A."/>
            <person name="Ng W.-L."/>
            <person name="Kazmierczak K.M."/>
            <person name="Andrzejewski T.M."/>
            <person name="Davidsen T.M."/>
            <person name="Wayne K.J."/>
            <person name="Tettelin H."/>
            <person name="Glass J.I."/>
            <person name="Rusch D."/>
            <person name="Podicherti R."/>
            <person name="Tsui H.-C.T."/>
            <person name="Winkler M.E."/>
        </authorList>
    </citation>
    <scope>NUCLEOTIDE SEQUENCE</scope>
</reference>
<dbReference type="AlphaFoldDB" id="A0A381RR44"/>
<dbReference type="EMBL" id="UINC01002226">
    <property type="protein sequence ID" value="SUZ94345.1"/>
    <property type="molecule type" value="Genomic_DNA"/>
</dbReference>
<evidence type="ECO:0000313" key="1">
    <source>
        <dbReference type="EMBL" id="SUZ94345.1"/>
    </source>
</evidence>
<sequence>MKKLYLSATVCLLFFNWTGTHQIRATESIETQDTPGVLELKRLGWEVVEKKSRIESRAGQKPYQNLKRVVLVVKYRLRKDKELYFCLVEYDSQLDTIRESCADNEEKTEERLER</sequence>
<protein>
    <submittedName>
        <fullName evidence="1">Uncharacterized protein</fullName>
    </submittedName>
</protein>
<accession>A0A381RR44</accession>
<proteinExistence type="predicted"/>
<name>A0A381RR44_9ZZZZ</name>
<gene>
    <name evidence="1" type="ORF">METZ01_LOCUS47199</name>
</gene>
<organism evidence="1">
    <name type="scientific">marine metagenome</name>
    <dbReference type="NCBI Taxonomy" id="408172"/>
    <lineage>
        <taxon>unclassified sequences</taxon>
        <taxon>metagenomes</taxon>
        <taxon>ecological metagenomes</taxon>
    </lineage>
</organism>